<comment type="caution">
    <text evidence="1">The sequence shown here is derived from an EMBL/GenBank/DDBJ whole genome shotgun (WGS) entry which is preliminary data.</text>
</comment>
<proteinExistence type="predicted"/>
<keyword evidence="2" id="KW-1185">Reference proteome</keyword>
<reference evidence="1" key="1">
    <citation type="submission" date="2023-02" db="EMBL/GenBank/DDBJ databases">
        <title>Actinokineospora globicatena NBRC 15670.</title>
        <authorList>
            <person name="Ichikawa N."/>
            <person name="Sato H."/>
            <person name="Tonouchi N."/>
        </authorList>
    </citation>
    <scope>NUCLEOTIDE SEQUENCE</scope>
    <source>
        <strain evidence="1">NBRC 15670</strain>
    </source>
</reference>
<dbReference type="Proteomes" id="UP001165042">
    <property type="component" value="Unassembled WGS sequence"/>
</dbReference>
<dbReference type="AlphaFoldDB" id="A0A9W6QRX8"/>
<organism evidence="1 2">
    <name type="scientific">Actinokineospora globicatena</name>
    <dbReference type="NCBI Taxonomy" id="103729"/>
    <lineage>
        <taxon>Bacteria</taxon>
        <taxon>Bacillati</taxon>
        <taxon>Actinomycetota</taxon>
        <taxon>Actinomycetes</taxon>
        <taxon>Pseudonocardiales</taxon>
        <taxon>Pseudonocardiaceae</taxon>
        <taxon>Actinokineospora</taxon>
    </lineage>
</organism>
<name>A0A9W6QRX8_9PSEU</name>
<gene>
    <name evidence="1" type="ORF">Aglo03_58370</name>
</gene>
<dbReference type="EMBL" id="BSSD01000011">
    <property type="protein sequence ID" value="GLW95021.1"/>
    <property type="molecule type" value="Genomic_DNA"/>
</dbReference>
<evidence type="ECO:0000313" key="2">
    <source>
        <dbReference type="Proteomes" id="UP001165042"/>
    </source>
</evidence>
<accession>A0A9W6QRX8</accession>
<sequence length="74" mass="7384">MCAEVCGRGAPGDCRRAGAGCSRVASVSTEAGGSIVVIQRKVITEGRGWAAAGDTWSLERVFGCGGLGGGELGR</sequence>
<protein>
    <submittedName>
        <fullName evidence="1">Uncharacterized protein</fullName>
    </submittedName>
</protein>
<evidence type="ECO:0000313" key="1">
    <source>
        <dbReference type="EMBL" id="GLW95021.1"/>
    </source>
</evidence>